<dbReference type="SUPFAM" id="SSF47473">
    <property type="entry name" value="EF-hand"/>
    <property type="match status" value="1"/>
</dbReference>
<dbReference type="SMART" id="SM00054">
    <property type="entry name" value="EFh"/>
    <property type="match status" value="2"/>
</dbReference>
<dbReference type="GO" id="GO:0005509">
    <property type="term" value="F:calcium ion binding"/>
    <property type="evidence" value="ECO:0007669"/>
    <property type="project" value="InterPro"/>
</dbReference>
<protein>
    <submittedName>
        <fullName evidence="3">Calmodulin</fullName>
    </submittedName>
</protein>
<organism evidence="3 4">
    <name type="scientific">Cytospora mali</name>
    <name type="common">Apple Valsa canker fungus</name>
    <name type="synonym">Valsa mali</name>
    <dbReference type="NCBI Taxonomy" id="578113"/>
    <lineage>
        <taxon>Eukaryota</taxon>
        <taxon>Fungi</taxon>
        <taxon>Dikarya</taxon>
        <taxon>Ascomycota</taxon>
        <taxon>Pezizomycotina</taxon>
        <taxon>Sordariomycetes</taxon>
        <taxon>Sordariomycetidae</taxon>
        <taxon>Diaporthales</taxon>
        <taxon>Cytosporaceae</taxon>
        <taxon>Cytospora</taxon>
    </lineage>
</organism>
<name>A0A194VAC8_CYTMA</name>
<dbReference type="AlphaFoldDB" id="A0A194VAC8"/>
<dbReference type="PROSITE" id="PS50222">
    <property type="entry name" value="EF_HAND_2"/>
    <property type="match status" value="1"/>
</dbReference>
<keyword evidence="1" id="KW-0106">Calcium</keyword>
<feature type="domain" description="EF-hand" evidence="2">
    <location>
        <begin position="19"/>
        <end position="54"/>
    </location>
</feature>
<dbReference type="Gene3D" id="1.10.238.10">
    <property type="entry name" value="EF-hand"/>
    <property type="match status" value="1"/>
</dbReference>
<dbReference type="OrthoDB" id="26525at2759"/>
<reference evidence="4" key="1">
    <citation type="submission" date="2014-12" db="EMBL/GenBank/DDBJ databases">
        <title>Genome Sequence of Valsa Canker Pathogens Uncovers a Specific Adaption of Colonization on Woody Bark.</title>
        <authorList>
            <person name="Yin Z."/>
            <person name="Liu H."/>
            <person name="Gao X."/>
            <person name="Li Z."/>
            <person name="Song N."/>
            <person name="Ke X."/>
            <person name="Dai Q."/>
            <person name="Wu Y."/>
            <person name="Sun Y."/>
            <person name="Xu J.-R."/>
            <person name="Kang Z.K."/>
            <person name="Wang L."/>
            <person name="Huang L."/>
        </authorList>
    </citation>
    <scope>NUCLEOTIDE SEQUENCE [LARGE SCALE GENOMIC DNA]</scope>
    <source>
        <strain evidence="4">SXYL134</strain>
    </source>
</reference>
<accession>A0A194VAC8</accession>
<evidence type="ECO:0000256" key="1">
    <source>
        <dbReference type="ARBA" id="ARBA00022837"/>
    </source>
</evidence>
<gene>
    <name evidence="3" type="ORF">VP1G_08023</name>
</gene>
<dbReference type="CDD" id="cd00051">
    <property type="entry name" value="EFh"/>
    <property type="match status" value="1"/>
</dbReference>
<dbReference type="InterPro" id="IPR002048">
    <property type="entry name" value="EF_hand_dom"/>
</dbReference>
<dbReference type="Pfam" id="PF13202">
    <property type="entry name" value="EF-hand_5"/>
    <property type="match status" value="1"/>
</dbReference>
<evidence type="ECO:0000259" key="2">
    <source>
        <dbReference type="PROSITE" id="PS50222"/>
    </source>
</evidence>
<dbReference type="PROSITE" id="PS00018">
    <property type="entry name" value="EF_HAND_1"/>
    <property type="match status" value="1"/>
</dbReference>
<sequence>MVRTAPRYLPATTKQLSAEEIAIFKDCFNEYDTDQGGNITVEEFARVMRKTTPSISDEEVSKIVSEVDLDEFITMMTGQPYKSPEPAAATTGEKKTEIDGTLNITVSSAAAVRGVSAVSAKLQRQRLANQIYKDAWMEIDPSLKGSITPTELKQVAAKTGLVTIVFWSSQRDRKSMTSSTKMASGAYPKACPRIFDRSTANLLMRLDLEAVRDEGYTNLAVNPGQQQPWLAPCHDHYKQAYNATEMSLRPEHLDHGVAFKENFGITNPGFVLTSPCSSKLAVSKDTIRKVPRSQFQHHIDWLIANSDDPQSPVKIFEGEDDYKGYWDLLDQRDMTLQESRAMATRDDAPSFDKTLTDYLTADNKVDRAMAKAIERGADAFYRLKVGNSRALL</sequence>
<dbReference type="STRING" id="694573.A0A194VAC8"/>
<dbReference type="Pfam" id="PF11913">
    <property type="entry name" value="DUF3431"/>
    <property type="match status" value="1"/>
</dbReference>
<dbReference type="InterPro" id="IPR011992">
    <property type="entry name" value="EF-hand-dom_pair"/>
</dbReference>
<dbReference type="InterPro" id="IPR021838">
    <property type="entry name" value="DUF3431"/>
</dbReference>
<evidence type="ECO:0000313" key="3">
    <source>
        <dbReference type="EMBL" id="KUI60823.1"/>
    </source>
</evidence>
<dbReference type="EMBL" id="KN714760">
    <property type="protein sequence ID" value="KUI60823.1"/>
    <property type="molecule type" value="Genomic_DNA"/>
</dbReference>
<evidence type="ECO:0000313" key="4">
    <source>
        <dbReference type="Proteomes" id="UP000078576"/>
    </source>
</evidence>
<keyword evidence="4" id="KW-1185">Reference proteome</keyword>
<proteinExistence type="predicted"/>
<dbReference type="Proteomes" id="UP000078576">
    <property type="component" value="Unassembled WGS sequence"/>
</dbReference>
<dbReference type="InterPro" id="IPR018247">
    <property type="entry name" value="EF_Hand_1_Ca_BS"/>
</dbReference>